<comment type="caution">
    <text evidence="7">The sequence shown here is derived from an EMBL/GenBank/DDBJ whole genome shotgun (WGS) entry which is preliminary data.</text>
</comment>
<comment type="similarity">
    <text evidence="1 3">Belongs to the TPP enzyme family.</text>
</comment>
<dbReference type="Gene3D" id="3.40.50.1220">
    <property type="entry name" value="TPP-binding domain"/>
    <property type="match status" value="1"/>
</dbReference>
<dbReference type="GO" id="GO:0005948">
    <property type="term" value="C:acetolactate synthase complex"/>
    <property type="evidence" value="ECO:0007669"/>
    <property type="project" value="TreeGrafter"/>
</dbReference>
<dbReference type="GO" id="GO:0009097">
    <property type="term" value="P:isoleucine biosynthetic process"/>
    <property type="evidence" value="ECO:0007669"/>
    <property type="project" value="TreeGrafter"/>
</dbReference>
<keyword evidence="8" id="KW-1185">Reference proteome</keyword>
<dbReference type="SUPFAM" id="SSF52467">
    <property type="entry name" value="DHS-like NAD/FAD-binding domain"/>
    <property type="match status" value="1"/>
</dbReference>
<dbReference type="RefSeq" id="WP_122112085.1">
    <property type="nucleotide sequence ID" value="NZ_QOKZ01000003.1"/>
</dbReference>
<dbReference type="Proteomes" id="UP000273516">
    <property type="component" value="Unassembled WGS sequence"/>
</dbReference>
<dbReference type="InterPro" id="IPR011766">
    <property type="entry name" value="TPP_enzyme_TPP-bd"/>
</dbReference>
<dbReference type="Pfam" id="PF02775">
    <property type="entry name" value="TPP_enzyme_C"/>
    <property type="match status" value="1"/>
</dbReference>
<dbReference type="GO" id="GO:0009099">
    <property type="term" value="P:L-valine biosynthetic process"/>
    <property type="evidence" value="ECO:0007669"/>
    <property type="project" value="TreeGrafter"/>
</dbReference>
<evidence type="ECO:0000259" key="5">
    <source>
        <dbReference type="Pfam" id="PF02775"/>
    </source>
</evidence>
<dbReference type="Pfam" id="PF00205">
    <property type="entry name" value="TPP_enzyme_M"/>
    <property type="match status" value="1"/>
</dbReference>
<evidence type="ECO:0000313" key="7">
    <source>
        <dbReference type="EMBL" id="RMC35461.1"/>
    </source>
</evidence>
<dbReference type="AlphaFoldDB" id="A0A3M0MCW8"/>
<name>A0A3M0MCW8_9RHOB</name>
<dbReference type="CDD" id="cd07035">
    <property type="entry name" value="TPP_PYR_POX_like"/>
    <property type="match status" value="1"/>
</dbReference>
<dbReference type="Pfam" id="PF02776">
    <property type="entry name" value="TPP_enzyme_N"/>
    <property type="match status" value="1"/>
</dbReference>
<dbReference type="CDD" id="cd02002">
    <property type="entry name" value="TPP_BFDC"/>
    <property type="match status" value="1"/>
</dbReference>
<dbReference type="PANTHER" id="PTHR18968">
    <property type="entry name" value="THIAMINE PYROPHOSPHATE ENZYMES"/>
    <property type="match status" value="1"/>
</dbReference>
<dbReference type="SUPFAM" id="SSF52518">
    <property type="entry name" value="Thiamin diphosphate-binding fold (THDP-binding)"/>
    <property type="match status" value="2"/>
</dbReference>
<dbReference type="OrthoDB" id="7534569at2"/>
<accession>A0A3M0MCW8</accession>
<dbReference type="GO" id="GO:0000287">
    <property type="term" value="F:magnesium ion binding"/>
    <property type="evidence" value="ECO:0007669"/>
    <property type="project" value="InterPro"/>
</dbReference>
<evidence type="ECO:0000259" key="6">
    <source>
        <dbReference type="Pfam" id="PF02776"/>
    </source>
</evidence>
<dbReference type="GO" id="GO:0003984">
    <property type="term" value="F:acetolactate synthase activity"/>
    <property type="evidence" value="ECO:0007669"/>
    <property type="project" value="TreeGrafter"/>
</dbReference>
<feature type="domain" description="Thiamine pyrophosphate enzyme central" evidence="4">
    <location>
        <begin position="205"/>
        <end position="329"/>
    </location>
</feature>
<evidence type="ECO:0000256" key="2">
    <source>
        <dbReference type="ARBA" id="ARBA00023052"/>
    </source>
</evidence>
<evidence type="ECO:0000313" key="8">
    <source>
        <dbReference type="Proteomes" id="UP000273516"/>
    </source>
</evidence>
<sequence>MAKTSAGAALAARLGSLGVDYIFANSGTDFPPIIEGLAEAAAKDMPLPKAVTVPHEGAAMAMAHGYTLATGRPQAVMVHTNVGLANAAIGAINARADNVPMLLFSGRTPTTEKGRFGSRTVPIGWGQEMLDQHALVREACKWDYELRFPEQVTELTDRAHGIACSVPRGPVYISLPREVLCEQVSVPQGAASMRPARSMAHPQDIAAAAKALAAAKSPVIFAQRGAGSAQAFAALTKLAEDWAIPVCQYWALQAAIPTDHPMATGHDPGPWLAEADVVLVLDSLAPWQPGQHAPRPDAMVIQLGQDPLFSQTPIRNFRSDLSLPGDLGENILALADAMGALDPGPRSERFAAIAERNAASWAERDEMRQKDAGGPHLTKRWISGEVAALAEREDGTIFGELGVRFPDMRLRTPHAWYESPHSGGLGFGLPASMGYKLAMPGRLVISTMGDGSYMFANPVACHQVATALGISVLVIVLNNSEWGAVRASVEQLYPQGFAARANRVPLTDLSPSADYARVAEACGAWARKVSDHDGFRAALTEAVGHVRADRGLALIEATVQRD</sequence>
<gene>
    <name evidence="7" type="ORF">C9E81_09510</name>
</gene>
<protein>
    <submittedName>
        <fullName evidence="7">Thiamine pyrophosphate-requiring protein</fullName>
    </submittedName>
</protein>
<evidence type="ECO:0000256" key="1">
    <source>
        <dbReference type="ARBA" id="ARBA00007812"/>
    </source>
</evidence>
<keyword evidence="2 3" id="KW-0786">Thiamine pyrophosphate</keyword>
<dbReference type="NCBIfam" id="NF006203">
    <property type="entry name" value="PRK08327.1"/>
    <property type="match status" value="1"/>
</dbReference>
<dbReference type="PANTHER" id="PTHR18968:SF13">
    <property type="entry name" value="ACETOLACTATE SYNTHASE CATALYTIC SUBUNIT, MITOCHONDRIAL"/>
    <property type="match status" value="1"/>
</dbReference>
<feature type="domain" description="Thiamine pyrophosphate enzyme N-terminal TPP-binding" evidence="6">
    <location>
        <begin position="6"/>
        <end position="134"/>
    </location>
</feature>
<organism evidence="7 8">
    <name type="scientific">Paracoccus alkanivorans</name>
    <dbReference type="NCBI Taxonomy" id="2116655"/>
    <lineage>
        <taxon>Bacteria</taxon>
        <taxon>Pseudomonadati</taxon>
        <taxon>Pseudomonadota</taxon>
        <taxon>Alphaproteobacteria</taxon>
        <taxon>Rhodobacterales</taxon>
        <taxon>Paracoccaceae</taxon>
        <taxon>Paracoccus</taxon>
    </lineage>
</organism>
<dbReference type="EMBL" id="QOKZ01000003">
    <property type="protein sequence ID" value="RMC35461.1"/>
    <property type="molecule type" value="Genomic_DNA"/>
</dbReference>
<proteinExistence type="inferred from homology"/>
<dbReference type="InterPro" id="IPR012001">
    <property type="entry name" value="Thiamin_PyroP_enz_TPP-bd_dom"/>
</dbReference>
<evidence type="ECO:0000256" key="3">
    <source>
        <dbReference type="RuleBase" id="RU362132"/>
    </source>
</evidence>
<feature type="domain" description="Thiamine pyrophosphate enzyme TPP-binding" evidence="5">
    <location>
        <begin position="408"/>
        <end position="556"/>
    </location>
</feature>
<reference evidence="7 8" key="1">
    <citation type="submission" date="2018-07" db="EMBL/GenBank/DDBJ databases">
        <authorList>
            <person name="Zhang Y."/>
            <person name="Wang L."/>
            <person name="Ma S."/>
        </authorList>
    </citation>
    <scope>NUCLEOTIDE SEQUENCE [LARGE SCALE GENOMIC DNA]</scope>
    <source>
        <strain evidence="7 8">4-2</strain>
    </source>
</reference>
<dbReference type="GO" id="GO:0030976">
    <property type="term" value="F:thiamine pyrophosphate binding"/>
    <property type="evidence" value="ECO:0007669"/>
    <property type="project" value="InterPro"/>
</dbReference>
<dbReference type="InterPro" id="IPR012000">
    <property type="entry name" value="Thiamin_PyroP_enz_cen_dom"/>
</dbReference>
<dbReference type="InterPro" id="IPR029035">
    <property type="entry name" value="DHS-like_NAD/FAD-binding_dom"/>
</dbReference>
<dbReference type="GO" id="GO:0050660">
    <property type="term" value="F:flavin adenine dinucleotide binding"/>
    <property type="evidence" value="ECO:0007669"/>
    <property type="project" value="TreeGrafter"/>
</dbReference>
<dbReference type="InterPro" id="IPR029061">
    <property type="entry name" value="THDP-binding"/>
</dbReference>
<evidence type="ECO:0000259" key="4">
    <source>
        <dbReference type="Pfam" id="PF00205"/>
    </source>
</evidence>
<dbReference type="Gene3D" id="3.40.50.970">
    <property type="match status" value="2"/>
</dbReference>
<dbReference type="InterPro" id="IPR045229">
    <property type="entry name" value="TPP_enz"/>
</dbReference>